<dbReference type="AlphaFoldDB" id="A0A058ZG85"/>
<dbReference type="OrthoDB" id="5422795at2759"/>
<dbReference type="EC" id="2.7.1.30" evidence="3"/>
<evidence type="ECO:0000256" key="6">
    <source>
        <dbReference type="ARBA" id="ARBA00022777"/>
    </source>
</evidence>
<dbReference type="InterPro" id="IPR018484">
    <property type="entry name" value="FGGY_N"/>
</dbReference>
<dbReference type="eggNOG" id="KOG2517">
    <property type="taxonomic scope" value="Eukaryota"/>
</dbReference>
<dbReference type="InterPro" id="IPR043129">
    <property type="entry name" value="ATPase_NBD"/>
</dbReference>
<comment type="pathway">
    <text evidence="1">Polyol metabolism; glycerol degradation via glycerol kinase pathway; sn-glycerol 3-phosphate from glycerol: step 1/1.</text>
</comment>
<evidence type="ECO:0000256" key="2">
    <source>
        <dbReference type="ARBA" id="ARBA00009156"/>
    </source>
</evidence>
<evidence type="ECO:0000256" key="11">
    <source>
        <dbReference type="SAM" id="MobiDB-lite"/>
    </source>
</evidence>
<dbReference type="InterPro" id="IPR005999">
    <property type="entry name" value="Glycerol_kin"/>
</dbReference>
<dbReference type="GO" id="GO:0046167">
    <property type="term" value="P:glycerol-3-phosphate biosynthetic process"/>
    <property type="evidence" value="ECO:0007669"/>
    <property type="project" value="TreeGrafter"/>
</dbReference>
<dbReference type="NCBIfam" id="TIGR01311">
    <property type="entry name" value="glycerol_kin"/>
    <property type="match status" value="1"/>
</dbReference>
<sequence>MFRAERAIAAASRIVVSSHRATSSSTLAPTRLRQLTCRPLGSALLPSVLPGRSRRFPARPPCTGTGLRHYSNLPSSTTMTSHTPASDAAPESQPRAFALPFVGAIDQGTTSTRFIVFDRAGAMVASHHEKFSSILPKEGWVEHDPHVLLDTANRCIAACLASMEALGFPKDSIKAVGVTNQRETLVVWDRSTGNPLCPAIVWNDTRTVGTVNRLTAGANDFLDTLSPAERDTANAAGVQATPRADSDFSRRNIFQRLCGLPLATYFSALKWRWLVDAEAEPGAKARPIADTRARGDLCVSTVDSWLIWNMTGRASFVTDVTNASRTMLMNLSTLKWDPLLCRFFDIDPACLPEIRSSAEVYGHFAKDHPLAGIPLSGCAGDQQAALVGHSCFADGDTKSTYGTGCFILSNTGERPVFSKHGLLTTVAYQMGPTAPPAYAIEGSVACAGVALDWLRDKMGVVNTTEEISTYAAEVDTTAGVHFVPAFSGLFAPYWRSDAQGIITGLTQFTDRRHLCRAALEAIAHQTCDVLDAIQMDRASAAGDSSAQPDTTLYVDGGVTHSDFLVQLQSDLAGVAVERPHMREVTALGAAYLAGVGAGLWPHATGPDADQASLLGSRQSFRPNIAPEKCQIMRQDWKQAIARSCGDQVARL</sequence>
<evidence type="ECO:0000259" key="13">
    <source>
        <dbReference type="Pfam" id="PF02782"/>
    </source>
</evidence>
<dbReference type="STRING" id="691883.A0A058ZG85"/>
<accession>A0A058ZG85</accession>
<keyword evidence="15" id="KW-1185">Reference proteome</keyword>
<dbReference type="GO" id="GO:0005739">
    <property type="term" value="C:mitochondrion"/>
    <property type="evidence" value="ECO:0007669"/>
    <property type="project" value="TreeGrafter"/>
</dbReference>
<dbReference type="UniPathway" id="UPA00618">
    <property type="reaction ID" value="UER00672"/>
</dbReference>
<keyword evidence="6 10" id="KW-0418">Kinase</keyword>
<keyword evidence="8" id="KW-0067">ATP-binding</keyword>
<organism evidence="14">
    <name type="scientific">Fonticula alba</name>
    <name type="common">Slime mold</name>
    <dbReference type="NCBI Taxonomy" id="691883"/>
    <lineage>
        <taxon>Eukaryota</taxon>
        <taxon>Rotosphaerida</taxon>
        <taxon>Fonticulaceae</taxon>
        <taxon>Fonticula</taxon>
    </lineage>
</organism>
<dbReference type="PANTHER" id="PTHR10196:SF69">
    <property type="entry name" value="GLYCEROL KINASE"/>
    <property type="match status" value="1"/>
</dbReference>
<dbReference type="InterPro" id="IPR042018">
    <property type="entry name" value="GK1-3_metazoan-type"/>
</dbReference>
<proteinExistence type="inferred from homology"/>
<feature type="region of interest" description="Disordered" evidence="11">
    <location>
        <begin position="51"/>
        <end position="92"/>
    </location>
</feature>
<evidence type="ECO:0000256" key="4">
    <source>
        <dbReference type="ARBA" id="ARBA00022679"/>
    </source>
</evidence>
<name>A0A058ZG85_FONAL</name>
<evidence type="ECO:0000256" key="9">
    <source>
        <dbReference type="ARBA" id="ARBA00043149"/>
    </source>
</evidence>
<evidence type="ECO:0000256" key="8">
    <source>
        <dbReference type="ARBA" id="ARBA00022840"/>
    </source>
</evidence>
<dbReference type="Proteomes" id="UP000030693">
    <property type="component" value="Unassembled WGS sequence"/>
</dbReference>
<evidence type="ECO:0000256" key="10">
    <source>
        <dbReference type="RuleBase" id="RU003733"/>
    </source>
</evidence>
<dbReference type="PROSITE" id="PS00445">
    <property type="entry name" value="FGGY_KINASES_2"/>
    <property type="match status" value="1"/>
</dbReference>
<evidence type="ECO:0000259" key="12">
    <source>
        <dbReference type="Pfam" id="PF00370"/>
    </source>
</evidence>
<dbReference type="GO" id="GO:0005524">
    <property type="term" value="F:ATP binding"/>
    <property type="evidence" value="ECO:0007669"/>
    <property type="project" value="UniProtKB-KW"/>
</dbReference>
<dbReference type="GO" id="GO:0004370">
    <property type="term" value="F:glycerol kinase activity"/>
    <property type="evidence" value="ECO:0007669"/>
    <property type="project" value="UniProtKB-EC"/>
</dbReference>
<feature type="domain" description="Carbohydrate kinase FGGY N-terminal" evidence="12">
    <location>
        <begin position="253"/>
        <end position="388"/>
    </location>
</feature>
<keyword evidence="5" id="KW-0547">Nucleotide-binding</keyword>
<dbReference type="CDD" id="cd07792">
    <property type="entry name" value="ASKHA_NBD_FGGY_GK1-3-like"/>
    <property type="match status" value="1"/>
</dbReference>
<evidence type="ECO:0000313" key="14">
    <source>
        <dbReference type="EMBL" id="KCV72467.1"/>
    </source>
</evidence>
<evidence type="ECO:0000256" key="3">
    <source>
        <dbReference type="ARBA" id="ARBA00012099"/>
    </source>
</evidence>
<gene>
    <name evidence="14" type="ORF">H696_00063</name>
</gene>
<dbReference type="InterPro" id="IPR018483">
    <property type="entry name" value="Carb_kinase_FGGY_CS"/>
</dbReference>
<dbReference type="GO" id="GO:0006641">
    <property type="term" value="P:triglyceride metabolic process"/>
    <property type="evidence" value="ECO:0007669"/>
    <property type="project" value="TreeGrafter"/>
</dbReference>
<dbReference type="Pfam" id="PF00370">
    <property type="entry name" value="FGGY_N"/>
    <property type="match status" value="2"/>
</dbReference>
<evidence type="ECO:0000256" key="5">
    <source>
        <dbReference type="ARBA" id="ARBA00022741"/>
    </source>
</evidence>
<feature type="domain" description="Carbohydrate kinase FGGY N-terminal" evidence="12">
    <location>
        <begin position="103"/>
        <end position="216"/>
    </location>
</feature>
<dbReference type="RefSeq" id="XP_009492168.1">
    <property type="nucleotide sequence ID" value="XM_009493893.1"/>
</dbReference>
<dbReference type="SUPFAM" id="SSF53067">
    <property type="entry name" value="Actin-like ATPase domain"/>
    <property type="match status" value="2"/>
</dbReference>
<dbReference type="Gene3D" id="3.30.420.40">
    <property type="match status" value="2"/>
</dbReference>
<dbReference type="GeneID" id="20524788"/>
<evidence type="ECO:0000313" key="15">
    <source>
        <dbReference type="Proteomes" id="UP000030693"/>
    </source>
</evidence>
<feature type="domain" description="Carbohydrate kinase FGGY C-terminal" evidence="13">
    <location>
        <begin position="399"/>
        <end position="596"/>
    </location>
</feature>
<keyword evidence="7" id="KW-0319">Glycerol metabolism</keyword>
<comment type="similarity">
    <text evidence="2 10">Belongs to the FGGY kinase family.</text>
</comment>
<evidence type="ECO:0000256" key="1">
    <source>
        <dbReference type="ARBA" id="ARBA00005190"/>
    </source>
</evidence>
<dbReference type="PANTHER" id="PTHR10196">
    <property type="entry name" value="SUGAR KINASE"/>
    <property type="match status" value="1"/>
</dbReference>
<dbReference type="GO" id="GO:0019563">
    <property type="term" value="P:glycerol catabolic process"/>
    <property type="evidence" value="ECO:0007669"/>
    <property type="project" value="UniProtKB-UniPathway"/>
</dbReference>
<protein>
    <recommendedName>
        <fullName evidence="3">glycerol kinase</fullName>
        <ecNumber evidence="3">2.7.1.30</ecNumber>
    </recommendedName>
    <alternativeName>
        <fullName evidence="9">ATP:glycerol 3-phosphotransferase</fullName>
    </alternativeName>
</protein>
<evidence type="ECO:0000256" key="7">
    <source>
        <dbReference type="ARBA" id="ARBA00022798"/>
    </source>
</evidence>
<feature type="compositionally biased region" description="Polar residues" evidence="11">
    <location>
        <begin position="72"/>
        <end position="84"/>
    </location>
</feature>
<dbReference type="OMA" id="FMLMNIG"/>
<dbReference type="EMBL" id="KB932201">
    <property type="protein sequence ID" value="KCV72467.1"/>
    <property type="molecule type" value="Genomic_DNA"/>
</dbReference>
<dbReference type="InterPro" id="IPR018485">
    <property type="entry name" value="FGGY_C"/>
</dbReference>
<keyword evidence="4 10" id="KW-0808">Transferase</keyword>
<dbReference type="Pfam" id="PF02782">
    <property type="entry name" value="FGGY_C"/>
    <property type="match status" value="1"/>
</dbReference>
<reference evidence="14" key="1">
    <citation type="submission" date="2013-04" db="EMBL/GenBank/DDBJ databases">
        <title>The Genome Sequence of Fonticula alba ATCC 38817.</title>
        <authorList>
            <consortium name="The Broad Institute Genomics Platform"/>
            <person name="Russ C."/>
            <person name="Cuomo C."/>
            <person name="Burger G."/>
            <person name="Gray M.W."/>
            <person name="Holland P.W.H."/>
            <person name="King N."/>
            <person name="Lang F.B.F."/>
            <person name="Roger A.J."/>
            <person name="Ruiz-Trillo I."/>
            <person name="Brown M."/>
            <person name="Walker B."/>
            <person name="Young S."/>
            <person name="Zeng Q."/>
            <person name="Gargeya S."/>
            <person name="Fitzgerald M."/>
            <person name="Haas B."/>
            <person name="Abouelleil A."/>
            <person name="Allen A.W."/>
            <person name="Alvarado L."/>
            <person name="Arachchi H.M."/>
            <person name="Berlin A.M."/>
            <person name="Chapman S.B."/>
            <person name="Gainer-Dewar J."/>
            <person name="Goldberg J."/>
            <person name="Griggs A."/>
            <person name="Gujja S."/>
            <person name="Hansen M."/>
            <person name="Howarth C."/>
            <person name="Imamovic A."/>
            <person name="Ireland A."/>
            <person name="Larimer J."/>
            <person name="McCowan C."/>
            <person name="Murphy C."/>
            <person name="Pearson M."/>
            <person name="Poon T.W."/>
            <person name="Priest M."/>
            <person name="Roberts A."/>
            <person name="Saif S."/>
            <person name="Shea T."/>
            <person name="Sisk P."/>
            <person name="Sykes S."/>
            <person name="Wortman J."/>
            <person name="Nusbaum C."/>
            <person name="Birren B."/>
        </authorList>
    </citation>
    <scope>NUCLEOTIDE SEQUENCE [LARGE SCALE GENOMIC DNA]</scope>
    <source>
        <strain evidence="14">ATCC 38817</strain>
    </source>
</reference>